<feature type="compositionally biased region" description="Basic and acidic residues" evidence="1">
    <location>
        <begin position="7"/>
        <end position="27"/>
    </location>
</feature>
<evidence type="ECO:0000313" key="3">
    <source>
        <dbReference type="Proteomes" id="UP000005730"/>
    </source>
</evidence>
<feature type="compositionally biased region" description="Basic residues" evidence="1">
    <location>
        <begin position="28"/>
        <end position="41"/>
    </location>
</feature>
<dbReference type="EMBL" id="CM001377">
    <property type="protein sequence ID" value="EHM09594.1"/>
    <property type="molecule type" value="Genomic_DNA"/>
</dbReference>
<organism evidence="2 3">
    <name type="scientific">Thermanaerovibrio velox DSM 12556</name>
    <dbReference type="NCBI Taxonomy" id="926567"/>
    <lineage>
        <taxon>Bacteria</taxon>
        <taxon>Thermotogati</taxon>
        <taxon>Synergistota</taxon>
        <taxon>Synergistia</taxon>
        <taxon>Synergistales</taxon>
        <taxon>Synergistaceae</taxon>
        <taxon>Thermanaerovibrio</taxon>
    </lineage>
</organism>
<evidence type="ECO:0000313" key="2">
    <source>
        <dbReference type="EMBL" id="EHM09594.1"/>
    </source>
</evidence>
<keyword evidence="3" id="KW-1185">Reference proteome</keyword>
<accession>H0UPP7</accession>
<proteinExistence type="predicted"/>
<protein>
    <submittedName>
        <fullName evidence="2">Uncharacterized protein</fullName>
    </submittedName>
</protein>
<name>H0UPP7_9BACT</name>
<gene>
    <name evidence="2" type="ORF">TheveDRAFT_0430</name>
</gene>
<dbReference type="Proteomes" id="UP000005730">
    <property type="component" value="Chromosome"/>
</dbReference>
<reference evidence="2 3" key="1">
    <citation type="submission" date="2011-10" db="EMBL/GenBank/DDBJ databases">
        <title>The Noncontiguous Finished genome of Thermanaerovibrio velox DSM 12556.</title>
        <authorList>
            <consortium name="US DOE Joint Genome Institute (JGI-PGF)"/>
            <person name="Lucas S."/>
            <person name="Copeland A."/>
            <person name="Lapidus A."/>
            <person name="Glavina del Rio T."/>
            <person name="Dalin E."/>
            <person name="Tice H."/>
            <person name="Bruce D."/>
            <person name="Goodwin L."/>
            <person name="Pitluck S."/>
            <person name="Peters L."/>
            <person name="Mikhailova N."/>
            <person name="Teshima H."/>
            <person name="Kyrpides N."/>
            <person name="Mavromatis K."/>
            <person name="Ivanova N."/>
            <person name="Markowitz V."/>
            <person name="Cheng J.-F."/>
            <person name="Hugenholtz P."/>
            <person name="Woyke T."/>
            <person name="Wu D."/>
            <person name="Spring S."/>
            <person name="Brambilla E.-M."/>
            <person name="Klenk H.-P."/>
            <person name="Eisen J.A."/>
        </authorList>
    </citation>
    <scope>NUCLEOTIDE SEQUENCE [LARGE SCALE GENOMIC DNA]</scope>
    <source>
        <strain evidence="2 3">DSM 12556</strain>
    </source>
</reference>
<dbReference type="AlphaFoldDB" id="H0UPP7"/>
<feature type="region of interest" description="Disordered" evidence="1">
    <location>
        <begin position="1"/>
        <end position="41"/>
    </location>
</feature>
<sequence>MPQEMEMEPREVLEDKPKDQPKREDKKKPKGPSRLKRLAFF</sequence>
<dbReference type="HOGENOM" id="CLU_3277998_0_0_0"/>
<evidence type="ECO:0000256" key="1">
    <source>
        <dbReference type="SAM" id="MobiDB-lite"/>
    </source>
</evidence>
<dbReference type="RefSeq" id="WP_006583088.1">
    <property type="nucleotide sequence ID" value="NZ_CM001377.1"/>
</dbReference>